<dbReference type="PROSITE" id="PS50089">
    <property type="entry name" value="ZF_RING_2"/>
    <property type="match status" value="1"/>
</dbReference>
<dbReference type="SMART" id="SM00184">
    <property type="entry name" value="RING"/>
    <property type="match status" value="1"/>
</dbReference>
<name>A0A9C7BIE5_9VIRU</name>
<dbReference type="PROSITE" id="PS50143">
    <property type="entry name" value="BIR_REPEAT_2"/>
    <property type="match status" value="2"/>
</dbReference>
<dbReference type="InterPro" id="IPR013083">
    <property type="entry name" value="Znf_RING/FYVE/PHD"/>
</dbReference>
<accession>A0A9C7BIE5</accession>
<dbReference type="SUPFAM" id="SSF57924">
    <property type="entry name" value="Inhibitor of apoptosis (IAP) repeat"/>
    <property type="match status" value="2"/>
</dbReference>
<dbReference type="EMBL" id="LC738878">
    <property type="protein sequence ID" value="BDT62825.1"/>
    <property type="molecule type" value="Genomic_DNA"/>
</dbReference>
<feature type="region of interest" description="Disordered" evidence="2">
    <location>
        <begin position="297"/>
        <end position="468"/>
    </location>
</feature>
<dbReference type="PROSITE" id="PS01282">
    <property type="entry name" value="BIR_REPEAT_1"/>
    <property type="match status" value="1"/>
</dbReference>
<organism evidence="4">
    <name type="scientific">Metapenaeus joyneri majanivirus</name>
    <dbReference type="NCBI Taxonomy" id="2984280"/>
    <lineage>
        <taxon>Viruses</taxon>
        <taxon>Viruses incertae sedis</taxon>
        <taxon>Naldaviricetes</taxon>
        <taxon>Nimaviridae</taxon>
    </lineage>
</organism>
<evidence type="ECO:0000259" key="3">
    <source>
        <dbReference type="PROSITE" id="PS50089"/>
    </source>
</evidence>
<protein>
    <submittedName>
        <fullName evidence="4">Baculoviral IAP repeat-containing protein</fullName>
    </submittedName>
</protein>
<dbReference type="PANTHER" id="PTHR10044:SF139">
    <property type="entry name" value="DEATH-ASSOCIATED INHIBITOR OF APOPTOSIS 2"/>
    <property type="match status" value="1"/>
</dbReference>
<dbReference type="SUPFAM" id="SSF57850">
    <property type="entry name" value="RING/U-box"/>
    <property type="match status" value="1"/>
</dbReference>
<keyword evidence="1" id="KW-0863">Zinc-finger</keyword>
<dbReference type="GO" id="GO:0008270">
    <property type="term" value="F:zinc ion binding"/>
    <property type="evidence" value="ECO:0007669"/>
    <property type="project" value="UniProtKB-KW"/>
</dbReference>
<keyword evidence="1" id="KW-0862">Zinc</keyword>
<dbReference type="GO" id="GO:0051726">
    <property type="term" value="P:regulation of cell cycle"/>
    <property type="evidence" value="ECO:0007669"/>
    <property type="project" value="TreeGrafter"/>
</dbReference>
<feature type="compositionally biased region" description="Basic and acidic residues" evidence="2">
    <location>
        <begin position="301"/>
        <end position="326"/>
    </location>
</feature>
<evidence type="ECO:0000256" key="1">
    <source>
        <dbReference type="PROSITE-ProRule" id="PRU00175"/>
    </source>
</evidence>
<dbReference type="Gene3D" id="3.30.40.10">
    <property type="entry name" value="Zinc/RING finger domain, C3HC4 (zinc finger)"/>
    <property type="match status" value="1"/>
</dbReference>
<feature type="domain" description="RING-type" evidence="3">
    <location>
        <begin position="582"/>
        <end position="617"/>
    </location>
</feature>
<dbReference type="InterPro" id="IPR001841">
    <property type="entry name" value="Znf_RING"/>
</dbReference>
<dbReference type="PANTHER" id="PTHR10044">
    <property type="entry name" value="INHIBITOR OF APOPTOSIS"/>
    <property type="match status" value="1"/>
</dbReference>
<dbReference type="CDD" id="cd00022">
    <property type="entry name" value="BIR"/>
    <property type="match status" value="2"/>
</dbReference>
<sequence length="629" mass="73353">MMSPCPCRPGIPILYSDLDLRFEKNRLETFQNNLWPHEWLNPQELAADGFSYLGTKDHCICFFCKGIIGAWERGDTPRGEHCLHFPSCEFIRGLRPDNVPINDTINSYFNKIKLPQHLKALHMNYLDINKRRESFKRWPTQTPNDLADAGFFATGDHDCVECFVCGIRLQNWKMSTIPWIEHAKNNPNCNFVLLNKGQEFVNKIIQEVKIKEETERRDMERLNNSNVNGNDIMEETASTAINNLQQETNSSSLSITSINFELDVYGHNQNANIGADDDRLLQRSSTDNTAIIMTFITNLQRRPDEEQPETQHEMEVETEQRDREETEQNNNVPREEETEQNNNNNVPREEETEQNNNNNVPREEETEQNNKETEQNNNNNVPREEETEQNNNNNVPREEETEQNNSNNVPREEETEQNNNVPREEETEQNNNNNVPREEETEQNNSNNVPREEETEQNNSNNVPREEETDDVMVFELNDEIITNNENNNNSVNMSEQEENNGDLNNGDLIIIDYLLNINTEQQQKKTTELVLNENDREKLKNIHQKQNDKAEMENIHMTPHARETWTNLKKWITDMKERENCKVCMTEKSNIITFPCGHIGVCSNCIVGLIDCPFCRAKINFSYRAIKC</sequence>
<dbReference type="Pfam" id="PF00653">
    <property type="entry name" value="BIR"/>
    <property type="match status" value="2"/>
</dbReference>
<evidence type="ECO:0000313" key="4">
    <source>
        <dbReference type="EMBL" id="BDT62825.1"/>
    </source>
</evidence>
<dbReference type="Pfam" id="PF13920">
    <property type="entry name" value="zf-C3HC4_3"/>
    <property type="match status" value="1"/>
</dbReference>
<dbReference type="InterPro" id="IPR050784">
    <property type="entry name" value="IAP"/>
</dbReference>
<keyword evidence="1" id="KW-0479">Metal-binding</keyword>
<dbReference type="Gene3D" id="1.10.1170.10">
    <property type="entry name" value="Inhibitor Of Apoptosis Protein (2mihbC-IAP-1), Chain A"/>
    <property type="match status" value="2"/>
</dbReference>
<proteinExistence type="predicted"/>
<reference evidence="4" key="1">
    <citation type="submission" date="2022-10" db="EMBL/GenBank/DDBJ databases">
        <title>Genome sequences of endogenous nimaviruses in decapod crustaceans.</title>
        <authorList>
            <person name="Kawato S."/>
            <person name="Nozaki R."/>
            <person name="Kondo H."/>
            <person name="Hirono I."/>
        </authorList>
    </citation>
    <scope>NUCLEOTIDE SEQUENCE</scope>
    <source>
        <strain evidence="4">Tokushima2020</strain>
    </source>
</reference>
<dbReference type="SMART" id="SM00238">
    <property type="entry name" value="BIR"/>
    <property type="match status" value="2"/>
</dbReference>
<evidence type="ECO:0000256" key="2">
    <source>
        <dbReference type="SAM" id="MobiDB-lite"/>
    </source>
</evidence>
<dbReference type="InterPro" id="IPR001370">
    <property type="entry name" value="BIR_rpt"/>
</dbReference>